<evidence type="ECO:0000313" key="2">
    <source>
        <dbReference type="Proteomes" id="UP000037109"/>
    </source>
</evidence>
<protein>
    <recommendedName>
        <fullName evidence="3">Helix-turn-helix domain containing protein</fullName>
    </recommendedName>
</protein>
<sequence length="82" mass="9796">MGYHKESLLRDARRKTVIVLEELDFIWDDAELAVLKDLWDREFSISWIGEYFERDPDEVLLALIHLARSHRIDRRKTGLKGE</sequence>
<gene>
    <name evidence="1" type="ORF">AF332_06995</name>
</gene>
<accession>A0A0M0GA11</accession>
<reference evidence="2" key="1">
    <citation type="submission" date="2015-07" db="EMBL/GenBank/DDBJ databases">
        <title>Fjat-10036 dsm4.</title>
        <authorList>
            <person name="Liu B."/>
            <person name="Wang J."/>
            <person name="Zhu Y."/>
            <person name="Liu G."/>
            <person name="Chen Q."/>
            <person name="Chen Z."/>
            <person name="Lan J."/>
            <person name="Che J."/>
            <person name="Ge C."/>
            <person name="Shi H."/>
            <person name="Pan Z."/>
            <person name="Liu X."/>
        </authorList>
    </citation>
    <scope>NUCLEOTIDE SEQUENCE [LARGE SCALE GENOMIC DNA]</scope>
    <source>
        <strain evidence="2">DSM 4</strain>
    </source>
</reference>
<dbReference type="Proteomes" id="UP000037109">
    <property type="component" value="Unassembled WGS sequence"/>
</dbReference>
<evidence type="ECO:0000313" key="1">
    <source>
        <dbReference type="EMBL" id="KON86588.1"/>
    </source>
</evidence>
<dbReference type="EMBL" id="LGUF01000007">
    <property type="protein sequence ID" value="KON86588.1"/>
    <property type="molecule type" value="Genomic_DNA"/>
</dbReference>
<comment type="caution">
    <text evidence="1">The sequence shown here is derived from an EMBL/GenBank/DDBJ whole genome shotgun (WGS) entry which is preliminary data.</text>
</comment>
<name>A0A0M0GA11_SPOGL</name>
<proteinExistence type="predicted"/>
<organism evidence="1 2">
    <name type="scientific">Sporosarcina globispora</name>
    <name type="common">Bacillus globisporus</name>
    <dbReference type="NCBI Taxonomy" id="1459"/>
    <lineage>
        <taxon>Bacteria</taxon>
        <taxon>Bacillati</taxon>
        <taxon>Bacillota</taxon>
        <taxon>Bacilli</taxon>
        <taxon>Bacillales</taxon>
        <taxon>Caryophanaceae</taxon>
        <taxon>Sporosarcina</taxon>
    </lineage>
</organism>
<dbReference type="PATRIC" id="fig|1459.3.peg.1505"/>
<keyword evidence="2" id="KW-1185">Reference proteome</keyword>
<evidence type="ECO:0008006" key="3">
    <source>
        <dbReference type="Google" id="ProtNLM"/>
    </source>
</evidence>
<dbReference type="STRING" id="1459.AF332_06995"/>
<dbReference type="AlphaFoldDB" id="A0A0M0GA11"/>